<sequence length="198" mass="22037">MSLRCRRLGSRLEYGWCIHMPGLRCLTIGVWATDNYRKDLIQGVSQVLGKDAETYNGFITKTDPHIMNWTYDTLYELGNHADALALRSTDSYMYGAWTVMGWRIKKGALYQSNHIEYLESAIGKLGTSVTQADIKRTITEAFASSRGGGNETYAPATREDIKKIIADEIGSKVSENLKRQARRSTPTLVVVASAIPAP</sequence>
<keyword evidence="2" id="KW-1185">Reference proteome</keyword>
<evidence type="ECO:0000313" key="1">
    <source>
        <dbReference type="EMBL" id="CAG9983500.1"/>
    </source>
</evidence>
<name>A0A9N9U773_9HYPO</name>
<comment type="caution">
    <text evidence="1">The sequence shown here is derived from an EMBL/GenBank/DDBJ whole genome shotgun (WGS) entry which is preliminary data.</text>
</comment>
<dbReference type="AlphaFoldDB" id="A0A9N9U773"/>
<accession>A0A9N9U773</accession>
<dbReference type="Proteomes" id="UP000754883">
    <property type="component" value="Unassembled WGS sequence"/>
</dbReference>
<dbReference type="OrthoDB" id="10535887at2759"/>
<protein>
    <submittedName>
        <fullName evidence="1">Uncharacterized protein</fullName>
    </submittedName>
</protein>
<reference evidence="1" key="1">
    <citation type="submission" date="2021-10" db="EMBL/GenBank/DDBJ databases">
        <authorList>
            <person name="Piombo E."/>
        </authorList>
    </citation>
    <scope>NUCLEOTIDE SEQUENCE</scope>
</reference>
<evidence type="ECO:0000313" key="2">
    <source>
        <dbReference type="Proteomes" id="UP000754883"/>
    </source>
</evidence>
<proteinExistence type="predicted"/>
<dbReference type="EMBL" id="CABFNO020001364">
    <property type="protein sequence ID" value="CAG9983500.1"/>
    <property type="molecule type" value="Genomic_DNA"/>
</dbReference>
<gene>
    <name evidence="1" type="ORF">CBYS24578_00015784</name>
</gene>
<organism evidence="1 2">
    <name type="scientific">Clonostachys byssicola</name>
    <dbReference type="NCBI Taxonomy" id="160290"/>
    <lineage>
        <taxon>Eukaryota</taxon>
        <taxon>Fungi</taxon>
        <taxon>Dikarya</taxon>
        <taxon>Ascomycota</taxon>
        <taxon>Pezizomycotina</taxon>
        <taxon>Sordariomycetes</taxon>
        <taxon>Hypocreomycetidae</taxon>
        <taxon>Hypocreales</taxon>
        <taxon>Bionectriaceae</taxon>
        <taxon>Clonostachys</taxon>
    </lineage>
</organism>